<dbReference type="SUPFAM" id="SSF50129">
    <property type="entry name" value="GroES-like"/>
    <property type="match status" value="1"/>
</dbReference>
<dbReference type="PANTHER" id="PTHR43677:SF1">
    <property type="entry name" value="ACRYLYL-COA REDUCTASE ACUI-RELATED"/>
    <property type="match status" value="1"/>
</dbReference>
<reference evidence="2 3" key="1">
    <citation type="submission" date="2017-11" db="EMBL/GenBank/DDBJ databases">
        <title>Comparitive Functional Genomics of Dry Heat Resistant strains isolated from the Viking Spacecraft.</title>
        <authorList>
            <person name="Seuylemezian A."/>
            <person name="Cooper K."/>
            <person name="Vaishampayan P."/>
        </authorList>
    </citation>
    <scope>NUCLEOTIDE SEQUENCE [LARGE SCALE GENOMIC DNA]</scope>
    <source>
        <strain evidence="2 3">V32-6</strain>
    </source>
</reference>
<dbReference type="InterPro" id="IPR020843">
    <property type="entry name" value="ER"/>
</dbReference>
<organism evidence="2 3">
    <name type="scientific">Neobacillus cucumis</name>
    <dbReference type="NCBI Taxonomy" id="1740721"/>
    <lineage>
        <taxon>Bacteria</taxon>
        <taxon>Bacillati</taxon>
        <taxon>Bacillota</taxon>
        <taxon>Bacilli</taxon>
        <taxon>Bacillales</taxon>
        <taxon>Bacillaceae</taxon>
        <taxon>Neobacillus</taxon>
    </lineage>
</organism>
<dbReference type="InterPro" id="IPR013149">
    <property type="entry name" value="ADH-like_C"/>
</dbReference>
<accession>A0A2N5HNM7</accession>
<dbReference type="EMBL" id="PGVE01000028">
    <property type="protein sequence ID" value="PLS07123.1"/>
    <property type="molecule type" value="Genomic_DNA"/>
</dbReference>
<dbReference type="InterPro" id="IPR013154">
    <property type="entry name" value="ADH-like_N"/>
</dbReference>
<dbReference type="PANTHER" id="PTHR43677">
    <property type="entry name" value="SHORT-CHAIN DEHYDROGENASE/REDUCTASE"/>
    <property type="match status" value="1"/>
</dbReference>
<protein>
    <submittedName>
        <fullName evidence="2">Oxidoreductase</fullName>
    </submittedName>
</protein>
<dbReference type="NCBIfam" id="TIGR02823">
    <property type="entry name" value="oxido_YhdH"/>
    <property type="match status" value="1"/>
</dbReference>
<dbReference type="Gene3D" id="3.40.50.720">
    <property type="entry name" value="NAD(P)-binding Rossmann-like Domain"/>
    <property type="match status" value="1"/>
</dbReference>
<dbReference type="OrthoDB" id="9782155at2"/>
<dbReference type="CDD" id="cd08289">
    <property type="entry name" value="MDR_yhfp_like"/>
    <property type="match status" value="1"/>
</dbReference>
<dbReference type="InterPro" id="IPR011032">
    <property type="entry name" value="GroES-like_sf"/>
</dbReference>
<dbReference type="Pfam" id="PF00107">
    <property type="entry name" value="ADH_zinc_N"/>
    <property type="match status" value="1"/>
</dbReference>
<dbReference type="Gene3D" id="3.90.180.10">
    <property type="entry name" value="Medium-chain alcohol dehydrogenases, catalytic domain"/>
    <property type="match status" value="1"/>
</dbReference>
<dbReference type="InterPro" id="IPR036291">
    <property type="entry name" value="NAD(P)-bd_dom_sf"/>
</dbReference>
<dbReference type="InterPro" id="IPR051397">
    <property type="entry name" value="Zn-ADH-like_protein"/>
</dbReference>
<dbReference type="GO" id="GO:0043957">
    <property type="term" value="F:acryloyl-CoA reductase (NADPH) activity"/>
    <property type="evidence" value="ECO:0007669"/>
    <property type="project" value="TreeGrafter"/>
</dbReference>
<dbReference type="AlphaFoldDB" id="A0A2N5HNM7"/>
<sequence>MPQTFRALIVDKQDENFSVEIQKLTLADLPEGDVLIRVHYSSVNYKDSLASIPNGNIVTRYPFVPGIDLAGVVVSSSDSRFQEGDEVIATSYDIGVSHFGGYSEYARIPAKWIVPLPSGLTLKEAMVIGTAGFTAALSVQRLEENHVSPDKGKVLVTGATGGVGSFAVSILANLGYQVEASTGKESEHEYLKKLGATAVISREEVYDGKIRALGKQNWFAAVDPVGGEPLASLLSQIQYGGSVAASGLTAGTKLPASVFPFILRGVNLLGIDSVYCPMEARLKIWDRLAGDFKPANLEELIQEEVTLEQLPEILPTLLKGQGRGRIIVSLIENRR</sequence>
<name>A0A2N5HNM7_9BACI</name>
<dbReference type="InterPro" id="IPR014188">
    <property type="entry name" value="Acrylyl-CoA_reductase_AcuI"/>
</dbReference>
<feature type="domain" description="Enoyl reductase (ER)" evidence="1">
    <location>
        <begin position="12"/>
        <end position="328"/>
    </location>
</feature>
<keyword evidence="3" id="KW-1185">Reference proteome</keyword>
<evidence type="ECO:0000313" key="2">
    <source>
        <dbReference type="EMBL" id="PLS07123.1"/>
    </source>
</evidence>
<comment type="caution">
    <text evidence="2">The sequence shown here is derived from an EMBL/GenBank/DDBJ whole genome shotgun (WGS) entry which is preliminary data.</text>
</comment>
<proteinExistence type="predicted"/>
<gene>
    <name evidence="2" type="ORF">CVD27_05430</name>
</gene>
<dbReference type="Pfam" id="PF08240">
    <property type="entry name" value="ADH_N"/>
    <property type="match status" value="1"/>
</dbReference>
<evidence type="ECO:0000313" key="3">
    <source>
        <dbReference type="Proteomes" id="UP000234950"/>
    </source>
</evidence>
<dbReference type="SUPFAM" id="SSF51735">
    <property type="entry name" value="NAD(P)-binding Rossmann-fold domains"/>
    <property type="match status" value="1"/>
</dbReference>
<dbReference type="SMART" id="SM00829">
    <property type="entry name" value="PKS_ER"/>
    <property type="match status" value="1"/>
</dbReference>
<dbReference type="RefSeq" id="WP_101646864.1">
    <property type="nucleotide sequence ID" value="NZ_PGVE01000028.1"/>
</dbReference>
<dbReference type="Proteomes" id="UP000234950">
    <property type="component" value="Unassembled WGS sequence"/>
</dbReference>
<evidence type="ECO:0000259" key="1">
    <source>
        <dbReference type="SMART" id="SM00829"/>
    </source>
</evidence>